<dbReference type="EMBL" id="MPRK01000340">
    <property type="protein sequence ID" value="OOZ36250.1"/>
    <property type="molecule type" value="Genomic_DNA"/>
</dbReference>
<feature type="non-terminal residue" evidence="1">
    <location>
        <position position="1"/>
    </location>
</feature>
<reference evidence="1 2" key="1">
    <citation type="submission" date="2016-11" db="EMBL/GenBank/DDBJ databases">
        <title>Mixed transmission modes and dynamic genome evolution in an obligate animal-bacterial symbiosis.</title>
        <authorList>
            <person name="Russell S.L."/>
            <person name="Corbett-Detig R.B."/>
            <person name="Cavanaugh C.M."/>
        </authorList>
    </citation>
    <scope>NUCLEOTIDE SEQUENCE [LARGE SCALE GENOMIC DNA]</scope>
    <source>
        <strain evidence="1">Sp-SM6</strain>
    </source>
</reference>
<protein>
    <submittedName>
        <fullName evidence="1">Uncharacterized protein</fullName>
    </submittedName>
</protein>
<dbReference type="RefSeq" id="WP_167367350.1">
    <property type="nucleotide sequence ID" value="NZ_MPRK01000340.1"/>
</dbReference>
<proteinExistence type="predicted"/>
<name>A0A1T2KU33_9GAMM</name>
<dbReference type="AlphaFoldDB" id="A0A1T2KU33"/>
<keyword evidence="2" id="KW-1185">Reference proteome</keyword>
<dbReference type="Proteomes" id="UP000190198">
    <property type="component" value="Unassembled WGS sequence"/>
</dbReference>
<comment type="caution">
    <text evidence="1">The sequence shown here is derived from an EMBL/GenBank/DDBJ whole genome shotgun (WGS) entry which is preliminary data.</text>
</comment>
<evidence type="ECO:0000313" key="1">
    <source>
        <dbReference type="EMBL" id="OOZ36250.1"/>
    </source>
</evidence>
<accession>A0A1T2KU33</accession>
<evidence type="ECO:0000313" key="2">
    <source>
        <dbReference type="Proteomes" id="UP000190198"/>
    </source>
</evidence>
<organism evidence="1 2">
    <name type="scientific">Solemya elarraichensis gill symbiont</name>
    <dbReference type="NCBI Taxonomy" id="1918949"/>
    <lineage>
        <taxon>Bacteria</taxon>
        <taxon>Pseudomonadati</taxon>
        <taxon>Pseudomonadota</taxon>
        <taxon>Gammaproteobacteria</taxon>
        <taxon>sulfur-oxidizing symbionts</taxon>
    </lineage>
</organism>
<sequence>DSGVLINHAEILKDNTAKYPMTRTEVKMNTVSPGSGNFIWQNVWSNNLPTRAIFGFIKQVAVNGDYTKNPFNFLNVAEEIALYVNGESLPSRPIKMDVGTNKNYVTSFVNLFEVAEKWNKDDGLQITRQSFGNGYALYAFELAPNDLGEQYMNLVRQGNIRLEVKFATNTSETLNCLAYAEFPALLEIDQTRDVKYTRA</sequence>
<gene>
    <name evidence="1" type="ORF">BOW52_10880</name>
</gene>